<dbReference type="GO" id="GO:0005634">
    <property type="term" value="C:nucleus"/>
    <property type="evidence" value="ECO:0007669"/>
    <property type="project" value="TreeGrafter"/>
</dbReference>
<dbReference type="PROSITE" id="PS00973">
    <property type="entry name" value="USP_2"/>
    <property type="match status" value="1"/>
</dbReference>
<dbReference type="AlphaFoldDB" id="A0A9N9SQ70"/>
<dbReference type="EMBL" id="OU896715">
    <property type="protein sequence ID" value="CAG9825446.1"/>
    <property type="molecule type" value="Genomic_DNA"/>
</dbReference>
<reference evidence="3" key="1">
    <citation type="submission" date="2022-01" db="EMBL/GenBank/DDBJ databases">
        <authorList>
            <person name="King R."/>
        </authorList>
    </citation>
    <scope>NUCLEOTIDE SEQUENCE</scope>
</reference>
<keyword evidence="4" id="KW-1185">Reference proteome</keyword>
<dbReference type="Pfam" id="PF00443">
    <property type="entry name" value="UCH"/>
    <property type="match status" value="1"/>
</dbReference>
<dbReference type="PANTHER" id="PTHR24006:SF908">
    <property type="entry name" value="DEUBIQUITINATING APOPTOTIC INHIBITOR, ISOFORM A"/>
    <property type="match status" value="1"/>
</dbReference>
<dbReference type="PROSITE" id="PS50235">
    <property type="entry name" value="USP_3"/>
    <property type="match status" value="1"/>
</dbReference>
<evidence type="ECO:0000313" key="4">
    <source>
        <dbReference type="Proteomes" id="UP001153737"/>
    </source>
</evidence>
<dbReference type="Proteomes" id="UP001153737">
    <property type="component" value="Chromosome 9"/>
</dbReference>
<name>A0A9N9SQ70_PHACE</name>
<sequence length="120" mass="13762">MEAPPRLILTPKLFRYDPSSHQSIKMQHSVCLDEHLIIDSWIYQLYAVEIHYGSCVDSGHYYTISKDKNDWYQFNDGSVSRTSSDKLSRLRSPETPYIIFYSLSPIPPSQTPDDFGSGPS</sequence>
<feature type="domain" description="USP" evidence="2">
    <location>
        <begin position="1"/>
        <end position="104"/>
    </location>
</feature>
<proteinExistence type="inferred from homology"/>
<comment type="similarity">
    <text evidence="1">Belongs to the peptidase C19 family.</text>
</comment>
<evidence type="ECO:0000259" key="2">
    <source>
        <dbReference type="PROSITE" id="PS50235"/>
    </source>
</evidence>
<dbReference type="SUPFAM" id="SSF54001">
    <property type="entry name" value="Cysteine proteinases"/>
    <property type="match status" value="1"/>
</dbReference>
<reference evidence="3" key="2">
    <citation type="submission" date="2022-10" db="EMBL/GenBank/DDBJ databases">
        <authorList>
            <consortium name="ENA_rothamsted_submissions"/>
            <consortium name="culmorum"/>
            <person name="King R."/>
        </authorList>
    </citation>
    <scope>NUCLEOTIDE SEQUENCE</scope>
</reference>
<dbReference type="GO" id="GO:0005829">
    <property type="term" value="C:cytosol"/>
    <property type="evidence" value="ECO:0007669"/>
    <property type="project" value="TreeGrafter"/>
</dbReference>
<accession>A0A9N9SQ70</accession>
<evidence type="ECO:0000313" key="3">
    <source>
        <dbReference type="EMBL" id="CAG9825446.1"/>
    </source>
</evidence>
<organism evidence="3 4">
    <name type="scientific">Phaedon cochleariae</name>
    <name type="common">Mustard beetle</name>
    <dbReference type="NCBI Taxonomy" id="80249"/>
    <lineage>
        <taxon>Eukaryota</taxon>
        <taxon>Metazoa</taxon>
        <taxon>Ecdysozoa</taxon>
        <taxon>Arthropoda</taxon>
        <taxon>Hexapoda</taxon>
        <taxon>Insecta</taxon>
        <taxon>Pterygota</taxon>
        <taxon>Neoptera</taxon>
        <taxon>Endopterygota</taxon>
        <taxon>Coleoptera</taxon>
        <taxon>Polyphaga</taxon>
        <taxon>Cucujiformia</taxon>
        <taxon>Chrysomeloidea</taxon>
        <taxon>Chrysomelidae</taxon>
        <taxon>Chrysomelinae</taxon>
        <taxon>Chrysomelini</taxon>
        <taxon>Phaedon</taxon>
    </lineage>
</organism>
<dbReference type="InterPro" id="IPR028889">
    <property type="entry name" value="USP"/>
</dbReference>
<dbReference type="InterPro" id="IPR050164">
    <property type="entry name" value="Peptidase_C19"/>
</dbReference>
<dbReference type="GO" id="GO:0004843">
    <property type="term" value="F:cysteine-type deubiquitinase activity"/>
    <property type="evidence" value="ECO:0007669"/>
    <property type="project" value="InterPro"/>
</dbReference>
<dbReference type="InterPro" id="IPR001394">
    <property type="entry name" value="Peptidase_C19_UCH"/>
</dbReference>
<dbReference type="GO" id="GO:0016579">
    <property type="term" value="P:protein deubiquitination"/>
    <property type="evidence" value="ECO:0007669"/>
    <property type="project" value="InterPro"/>
</dbReference>
<protein>
    <recommendedName>
        <fullName evidence="2">USP domain-containing protein</fullName>
    </recommendedName>
</protein>
<evidence type="ECO:0000256" key="1">
    <source>
        <dbReference type="ARBA" id="ARBA00009085"/>
    </source>
</evidence>
<dbReference type="PANTHER" id="PTHR24006">
    <property type="entry name" value="UBIQUITIN CARBOXYL-TERMINAL HYDROLASE"/>
    <property type="match status" value="1"/>
</dbReference>
<gene>
    <name evidence="3" type="ORF">PHAECO_LOCUS12778</name>
</gene>
<dbReference type="InterPro" id="IPR038765">
    <property type="entry name" value="Papain-like_cys_pep_sf"/>
</dbReference>
<dbReference type="InterPro" id="IPR018200">
    <property type="entry name" value="USP_CS"/>
</dbReference>
<dbReference type="OrthoDB" id="2420415at2759"/>
<dbReference type="Gene3D" id="3.90.70.10">
    <property type="entry name" value="Cysteine proteinases"/>
    <property type="match status" value="1"/>
</dbReference>